<dbReference type="AlphaFoldDB" id="A0A6G4A4W8"/>
<accession>A0A6G4A4W8</accession>
<dbReference type="EMBL" id="JAAIKC010000019">
    <property type="protein sequence ID" value="NEW09556.1"/>
    <property type="molecule type" value="Genomic_DNA"/>
</dbReference>
<comment type="caution">
    <text evidence="1">The sequence shown here is derived from an EMBL/GenBank/DDBJ whole genome shotgun (WGS) entry which is preliminary data.</text>
</comment>
<name>A0A6G4A4W8_9BACL</name>
<proteinExistence type="predicted"/>
<gene>
    <name evidence="1" type="ORF">GK047_26840</name>
</gene>
<evidence type="ECO:0000313" key="1">
    <source>
        <dbReference type="EMBL" id="NEW09556.1"/>
    </source>
</evidence>
<dbReference type="RefSeq" id="WP_163953536.1">
    <property type="nucleotide sequence ID" value="NZ_JAAIKC010000019.1"/>
</dbReference>
<dbReference type="InterPro" id="IPR027056">
    <property type="entry name" value="Gluconate_2DH_su3"/>
</dbReference>
<reference evidence="1" key="1">
    <citation type="submission" date="2020-02" db="EMBL/GenBank/DDBJ databases">
        <authorList>
            <person name="Shen X.-R."/>
            <person name="Zhang Y.-X."/>
        </authorList>
    </citation>
    <scope>NUCLEOTIDE SEQUENCE</scope>
    <source>
        <strain evidence="1">SYP-B3998</strain>
    </source>
</reference>
<protein>
    <submittedName>
        <fullName evidence="1">Gluconate 2-dehydrogenase subunit 3 family protein</fullName>
    </submittedName>
</protein>
<sequence>MEKHTHYPTYDVMTEQNAWDTHTRSLVQARTIREHPYRFFNSVETECLRAYCSLLMDDRRGEIIQYILSHIDLSVSGNKGEGQRKIGVPPAKVLLRNGLKAIDESGWMANSQPFSQLDESLQRQIMLQISEGTLAHTEAWEGIPQKELFQKLLTLTVEAYYSHPQIWSEIGFGGPAYPRGYLTSRMGQHDPWEAVSQP</sequence>
<organism evidence="1">
    <name type="scientific">Paenibacillus sp. SYP-B3998</name>
    <dbReference type="NCBI Taxonomy" id="2678564"/>
    <lineage>
        <taxon>Bacteria</taxon>
        <taxon>Bacillati</taxon>
        <taxon>Bacillota</taxon>
        <taxon>Bacilli</taxon>
        <taxon>Bacillales</taxon>
        <taxon>Paenibacillaceae</taxon>
        <taxon>Paenibacillus</taxon>
    </lineage>
</organism>
<dbReference type="Pfam" id="PF13618">
    <property type="entry name" value="Gluconate_2-dh3"/>
    <property type="match status" value="1"/>
</dbReference>